<protein>
    <recommendedName>
        <fullName evidence="3">Probable chemoreceptor glutamine deamidase CheD</fullName>
        <ecNumber evidence="3">3.5.1.44</ecNumber>
    </recommendedName>
</protein>
<dbReference type="Proteomes" id="UP000198793">
    <property type="component" value="Unassembled WGS sequence"/>
</dbReference>
<dbReference type="SUPFAM" id="SSF64438">
    <property type="entry name" value="CNF1/YfiH-like putative cysteine hydrolases"/>
    <property type="match status" value="1"/>
</dbReference>
<keyword evidence="2 3" id="KW-0378">Hydrolase</keyword>
<dbReference type="RefSeq" id="WP_090668218.1">
    <property type="nucleotide sequence ID" value="NZ_FNIT01000001.1"/>
</dbReference>
<proteinExistence type="inferred from homology"/>
<dbReference type="HAMAP" id="MF_01440">
    <property type="entry name" value="CheD"/>
    <property type="match status" value="1"/>
</dbReference>
<comment type="similarity">
    <text evidence="3">Belongs to the CheD family.</text>
</comment>
<dbReference type="CDD" id="cd16352">
    <property type="entry name" value="CheD"/>
    <property type="match status" value="1"/>
</dbReference>
<name>A0A1H0CT20_9HYPH</name>
<dbReference type="InterPro" id="IPR038592">
    <property type="entry name" value="CheD-like_sf"/>
</dbReference>
<dbReference type="STRING" id="1166073.SAMN05192530_101454"/>
<dbReference type="EC" id="3.5.1.44" evidence="3"/>
<evidence type="ECO:0000313" key="4">
    <source>
        <dbReference type="EMBL" id="SDN61062.1"/>
    </source>
</evidence>
<dbReference type="InterPro" id="IPR011324">
    <property type="entry name" value="Cytotoxic_necrot_fac-like_cat"/>
</dbReference>
<dbReference type="GO" id="GO:0050568">
    <property type="term" value="F:protein-glutamine glutaminase activity"/>
    <property type="evidence" value="ECO:0007669"/>
    <property type="project" value="UniProtKB-UniRule"/>
</dbReference>
<dbReference type="Pfam" id="PF03975">
    <property type="entry name" value="CheD"/>
    <property type="match status" value="1"/>
</dbReference>
<evidence type="ECO:0000256" key="2">
    <source>
        <dbReference type="ARBA" id="ARBA00022801"/>
    </source>
</evidence>
<dbReference type="InterPro" id="IPR005659">
    <property type="entry name" value="Chemorcpt_Glu_NH3ase_CheD"/>
</dbReference>
<comment type="function">
    <text evidence="3">Probably deamidates glutamine residues to glutamate on methyl-accepting chemotaxis receptors (MCPs), playing an important role in chemotaxis.</text>
</comment>
<keyword evidence="5" id="KW-1185">Reference proteome</keyword>
<dbReference type="EMBL" id="FNIT01000001">
    <property type="protein sequence ID" value="SDN61062.1"/>
    <property type="molecule type" value="Genomic_DNA"/>
</dbReference>
<dbReference type="PANTHER" id="PTHR35147:SF2">
    <property type="entry name" value="CHEMORECEPTOR GLUTAMINE DEAMIDASE CHED-RELATED"/>
    <property type="match status" value="1"/>
</dbReference>
<evidence type="ECO:0000256" key="3">
    <source>
        <dbReference type="HAMAP-Rule" id="MF_01440"/>
    </source>
</evidence>
<accession>A0A1H0CT20</accession>
<evidence type="ECO:0000256" key="1">
    <source>
        <dbReference type="ARBA" id="ARBA00022500"/>
    </source>
</evidence>
<keyword evidence="1 3" id="KW-0145">Chemotaxis</keyword>
<comment type="catalytic activity">
    <reaction evidence="3">
        <text>L-glutaminyl-[protein] + H2O = L-glutamyl-[protein] + NH4(+)</text>
        <dbReference type="Rhea" id="RHEA:16441"/>
        <dbReference type="Rhea" id="RHEA-COMP:10207"/>
        <dbReference type="Rhea" id="RHEA-COMP:10208"/>
        <dbReference type="ChEBI" id="CHEBI:15377"/>
        <dbReference type="ChEBI" id="CHEBI:28938"/>
        <dbReference type="ChEBI" id="CHEBI:29973"/>
        <dbReference type="ChEBI" id="CHEBI:30011"/>
        <dbReference type="EC" id="3.5.1.44"/>
    </reaction>
</comment>
<sequence length="173" mass="18221">MPGIVRLHVAEGETRVSDDPDLCLTTVLGSCVAACFFDPAAGAGGMCHFLLPGGEGTRQAGAAERYGAYLMEVLINGLLERGARRDRLRAKLFGGAATLGGRGETGRRNGAFAQHFLQTERIPLMATSLGGTVGRRVEFWPVGGRARQLYLDAPVAPPPPTAPAPDVGAIEFF</sequence>
<dbReference type="AlphaFoldDB" id="A0A1H0CT20"/>
<dbReference type="Gene3D" id="3.30.1330.200">
    <property type="match status" value="1"/>
</dbReference>
<dbReference type="OrthoDB" id="9807202at2"/>
<gene>
    <name evidence="3" type="primary">cheD</name>
    <name evidence="4" type="ORF">SAMN05192530_101454</name>
</gene>
<reference evidence="4 5" key="1">
    <citation type="submission" date="2016-10" db="EMBL/GenBank/DDBJ databases">
        <authorList>
            <person name="de Groot N.N."/>
        </authorList>
    </citation>
    <scope>NUCLEOTIDE SEQUENCE [LARGE SCALE GENOMIC DNA]</scope>
    <source>
        <strain evidence="5">L7-484,KACC 16230,DSM 25025</strain>
    </source>
</reference>
<evidence type="ECO:0000313" key="5">
    <source>
        <dbReference type="Proteomes" id="UP000198793"/>
    </source>
</evidence>
<dbReference type="PANTHER" id="PTHR35147">
    <property type="entry name" value="CHEMORECEPTOR GLUTAMINE DEAMIDASE CHED-RELATED"/>
    <property type="match status" value="1"/>
</dbReference>
<organism evidence="4 5">
    <name type="scientific">Aureimonas jatrophae</name>
    <dbReference type="NCBI Taxonomy" id="1166073"/>
    <lineage>
        <taxon>Bacteria</taxon>
        <taxon>Pseudomonadati</taxon>
        <taxon>Pseudomonadota</taxon>
        <taxon>Alphaproteobacteria</taxon>
        <taxon>Hyphomicrobiales</taxon>
        <taxon>Aurantimonadaceae</taxon>
        <taxon>Aureimonas</taxon>
    </lineage>
</organism>
<dbReference type="GO" id="GO:0006935">
    <property type="term" value="P:chemotaxis"/>
    <property type="evidence" value="ECO:0007669"/>
    <property type="project" value="UniProtKB-UniRule"/>
</dbReference>